<dbReference type="PANTHER" id="PTHR33221">
    <property type="entry name" value="WINGED HELIX-TURN-HELIX TRANSCRIPTIONAL REGULATOR, RRF2 FAMILY"/>
    <property type="match status" value="1"/>
</dbReference>
<protein>
    <submittedName>
        <fullName evidence="1">Transcriptional regulator</fullName>
    </submittedName>
</protein>
<dbReference type="InterPro" id="IPR030489">
    <property type="entry name" value="TR_Rrf2-type_CS"/>
</dbReference>
<sequence length="171" mass="18881">MKLSEGVEWGLHCTSVLARLPTKATLPTKALAEYHGVSETYLSKHLQALTRGGIIESVPGPRGGYRLARPATEITLLDVVEAIDGPEPAFRCTEIRQQGPCAIEASAYRLPCTIHVAMARAEKLWRDELRAQTIADIVAQLGDIIPQRVQHLAEKWLSENARTASELGRRY</sequence>
<name>A0ABQ3UWG6_9CHLR</name>
<dbReference type="InterPro" id="IPR036388">
    <property type="entry name" value="WH-like_DNA-bd_sf"/>
</dbReference>
<dbReference type="NCBIfam" id="TIGR00738">
    <property type="entry name" value="rrf2_super"/>
    <property type="match status" value="1"/>
</dbReference>
<comment type="caution">
    <text evidence="1">The sequence shown here is derived from an EMBL/GenBank/DDBJ whole genome shotgun (WGS) entry which is preliminary data.</text>
</comment>
<dbReference type="RefSeq" id="WP_201373468.1">
    <property type="nucleotide sequence ID" value="NZ_BNJG01000002.1"/>
</dbReference>
<dbReference type="PROSITE" id="PS01332">
    <property type="entry name" value="HTH_RRF2_1"/>
    <property type="match status" value="1"/>
</dbReference>
<dbReference type="Gene3D" id="1.10.10.10">
    <property type="entry name" value="Winged helix-like DNA-binding domain superfamily/Winged helix DNA-binding domain"/>
    <property type="match status" value="1"/>
</dbReference>
<keyword evidence="2" id="KW-1185">Reference proteome</keyword>
<dbReference type="PROSITE" id="PS51197">
    <property type="entry name" value="HTH_RRF2_2"/>
    <property type="match status" value="1"/>
</dbReference>
<dbReference type="InterPro" id="IPR000944">
    <property type="entry name" value="Tscrpt_reg_Rrf2"/>
</dbReference>
<accession>A0ABQ3UWG6</accession>
<dbReference type="Pfam" id="PF02082">
    <property type="entry name" value="Rrf2"/>
    <property type="match status" value="1"/>
</dbReference>
<dbReference type="SUPFAM" id="SSF46785">
    <property type="entry name" value="Winged helix' DNA-binding domain"/>
    <property type="match status" value="1"/>
</dbReference>
<gene>
    <name evidence="1" type="ORF">KSB_54980</name>
</gene>
<evidence type="ECO:0000313" key="1">
    <source>
        <dbReference type="EMBL" id="GHO57023.1"/>
    </source>
</evidence>
<dbReference type="EMBL" id="BNJG01000002">
    <property type="protein sequence ID" value="GHO57023.1"/>
    <property type="molecule type" value="Genomic_DNA"/>
</dbReference>
<proteinExistence type="predicted"/>
<dbReference type="InterPro" id="IPR036390">
    <property type="entry name" value="WH_DNA-bd_sf"/>
</dbReference>
<dbReference type="Proteomes" id="UP000654345">
    <property type="component" value="Unassembled WGS sequence"/>
</dbReference>
<dbReference type="PANTHER" id="PTHR33221:SF13">
    <property type="entry name" value="TRANSCRIPTIONAL REGULATOR-RELATED"/>
    <property type="match status" value="1"/>
</dbReference>
<organism evidence="1 2">
    <name type="scientific">Ktedonobacter robiniae</name>
    <dbReference type="NCBI Taxonomy" id="2778365"/>
    <lineage>
        <taxon>Bacteria</taxon>
        <taxon>Bacillati</taxon>
        <taxon>Chloroflexota</taxon>
        <taxon>Ktedonobacteria</taxon>
        <taxon>Ktedonobacterales</taxon>
        <taxon>Ktedonobacteraceae</taxon>
        <taxon>Ktedonobacter</taxon>
    </lineage>
</organism>
<reference evidence="1 2" key="1">
    <citation type="journal article" date="2021" name="Int. J. Syst. Evol. Microbiol.">
        <title>Reticulibacter mediterranei gen. nov., sp. nov., within the new family Reticulibacteraceae fam. nov., and Ktedonospora formicarum gen. nov., sp. nov., Ktedonobacter robiniae sp. nov., Dictyobacter formicarum sp. nov. and Dictyobacter arantiisoli sp. nov., belonging to the class Ktedonobacteria.</title>
        <authorList>
            <person name="Yabe S."/>
            <person name="Zheng Y."/>
            <person name="Wang C.M."/>
            <person name="Sakai Y."/>
            <person name="Abe K."/>
            <person name="Yokota A."/>
            <person name="Donadio S."/>
            <person name="Cavaletti L."/>
            <person name="Monciardini P."/>
        </authorList>
    </citation>
    <scope>NUCLEOTIDE SEQUENCE [LARGE SCALE GENOMIC DNA]</scope>
    <source>
        <strain evidence="1 2">SOSP1-30</strain>
    </source>
</reference>
<evidence type="ECO:0000313" key="2">
    <source>
        <dbReference type="Proteomes" id="UP000654345"/>
    </source>
</evidence>